<evidence type="ECO:0000256" key="10">
    <source>
        <dbReference type="SAM" id="Phobius"/>
    </source>
</evidence>
<dbReference type="GO" id="GO:0004930">
    <property type="term" value="F:G protein-coupled receptor activity"/>
    <property type="evidence" value="ECO:0007669"/>
    <property type="project" value="UniProtKB-KW"/>
</dbReference>
<feature type="signal peptide" evidence="11">
    <location>
        <begin position="1"/>
        <end position="18"/>
    </location>
</feature>
<feature type="transmembrane region" description="Helical" evidence="10">
    <location>
        <begin position="339"/>
        <end position="359"/>
    </location>
</feature>
<dbReference type="AlphaFoldDB" id="A0A067RSG5"/>
<keyword evidence="5" id="KW-0297">G-protein coupled receptor</keyword>
<keyword evidence="14" id="KW-1185">Reference proteome</keyword>
<evidence type="ECO:0000313" key="13">
    <source>
        <dbReference type="EMBL" id="KDR22754.1"/>
    </source>
</evidence>
<reference evidence="13 14" key="1">
    <citation type="journal article" date="2014" name="Nat. Commun.">
        <title>Molecular traces of alternative social organization in a termite genome.</title>
        <authorList>
            <person name="Terrapon N."/>
            <person name="Li C."/>
            <person name="Robertson H.M."/>
            <person name="Ji L."/>
            <person name="Meng X."/>
            <person name="Booth W."/>
            <person name="Chen Z."/>
            <person name="Childers C.P."/>
            <person name="Glastad K.M."/>
            <person name="Gokhale K."/>
            <person name="Gowin J."/>
            <person name="Gronenberg W."/>
            <person name="Hermansen R.A."/>
            <person name="Hu H."/>
            <person name="Hunt B.G."/>
            <person name="Huylmans A.K."/>
            <person name="Khalil S.M."/>
            <person name="Mitchell R.D."/>
            <person name="Munoz-Torres M.C."/>
            <person name="Mustard J.A."/>
            <person name="Pan H."/>
            <person name="Reese J.T."/>
            <person name="Scharf M.E."/>
            <person name="Sun F."/>
            <person name="Vogel H."/>
            <person name="Xiao J."/>
            <person name="Yang W."/>
            <person name="Yang Z."/>
            <person name="Yang Z."/>
            <person name="Zhou J."/>
            <person name="Zhu J."/>
            <person name="Brent C.S."/>
            <person name="Elsik C.G."/>
            <person name="Goodisman M.A."/>
            <person name="Liberles D.A."/>
            <person name="Roe R.M."/>
            <person name="Vargo E.L."/>
            <person name="Vilcinskas A."/>
            <person name="Wang J."/>
            <person name="Bornberg-Bauer E."/>
            <person name="Korb J."/>
            <person name="Zhang G."/>
            <person name="Liebig J."/>
        </authorList>
    </citation>
    <scope>NUCLEOTIDE SEQUENCE [LARGE SCALE GENOMIC DNA]</scope>
    <source>
        <tissue evidence="13">Whole organism</tissue>
    </source>
</reference>
<evidence type="ECO:0000256" key="5">
    <source>
        <dbReference type="ARBA" id="ARBA00023040"/>
    </source>
</evidence>
<evidence type="ECO:0000256" key="6">
    <source>
        <dbReference type="ARBA" id="ARBA00023136"/>
    </source>
</evidence>
<dbReference type="PRINTS" id="PR00237">
    <property type="entry name" value="GPCRRHODOPSN"/>
</dbReference>
<comment type="subcellular location">
    <subcellularLocation>
        <location evidence="1">Membrane</location>
        <topology evidence="1">Multi-pass membrane protein</topology>
    </subcellularLocation>
</comment>
<dbReference type="OrthoDB" id="10037617at2759"/>
<name>A0A067RSG5_ZOONE</name>
<feature type="transmembrane region" description="Helical" evidence="10">
    <location>
        <begin position="226"/>
        <end position="248"/>
    </location>
</feature>
<dbReference type="Proteomes" id="UP000027135">
    <property type="component" value="Unassembled WGS sequence"/>
</dbReference>
<dbReference type="InterPro" id="IPR000276">
    <property type="entry name" value="GPCR_Rhodpsn"/>
</dbReference>
<evidence type="ECO:0000256" key="8">
    <source>
        <dbReference type="ARBA" id="ARBA00023224"/>
    </source>
</evidence>
<dbReference type="PROSITE" id="PS50262">
    <property type="entry name" value="G_PROTEIN_RECEP_F1_2"/>
    <property type="match status" value="1"/>
</dbReference>
<evidence type="ECO:0000256" key="7">
    <source>
        <dbReference type="ARBA" id="ARBA00023170"/>
    </source>
</evidence>
<sequence>MFLKTLVSLPVLVLIVAGHNDVPDYSDSVPESECFNRTRVFALKSTEQFLQTGNMTIGELAVDSTNNYVNCLNKMAPENALRHQSSLQYELRNRELSLTKCNLRTIKEIYGLAEMDADIRDYNKKEEILTDETERKKEFKLLKDLTSLLKESVRKLESALLKVTCVHSIMKSCNTSSFNSSWICALLSEKEWESRIKNKTDTLKGYNDECEAVETERFFGKYVNPVIYSVILLVGLVGNGSILLIFALNRNVRTKSNVMIFNLVVGDTLNLLINIPVHYMVHFSSVLGPLTGVYCHLFAMMRFVFFAVSALSVVFLSLQRYFITVHLFWRPGISRKCSVLLYVVTVWLLAIFVSLPEAFNVRDRNGICSSYSQARRKLVSMLTFLLYCVVCPCAMAVFSAVTARRLRNSVRDVTSQSCNRAVELSRTRTASVLRALNVVFLISYVPAYTWYMVAYWFTDELNELPAIVPICIDNVSYHLLFLNVCFNPVALYTVSGTFRKPLCVCMLRFCSK</sequence>
<dbReference type="eggNOG" id="KOG3656">
    <property type="taxonomic scope" value="Eukaryota"/>
</dbReference>
<evidence type="ECO:0000313" key="14">
    <source>
        <dbReference type="Proteomes" id="UP000027135"/>
    </source>
</evidence>
<feature type="domain" description="G-protein coupled receptors family 1 profile" evidence="12">
    <location>
        <begin position="238"/>
        <end position="491"/>
    </location>
</feature>
<keyword evidence="4 10" id="KW-1133">Transmembrane helix</keyword>
<feature type="transmembrane region" description="Helical" evidence="10">
    <location>
        <begin position="299"/>
        <end position="318"/>
    </location>
</feature>
<feature type="transmembrane region" description="Helical" evidence="10">
    <location>
        <begin position="477"/>
        <end position="498"/>
    </location>
</feature>
<dbReference type="GO" id="GO:0005886">
    <property type="term" value="C:plasma membrane"/>
    <property type="evidence" value="ECO:0007669"/>
    <property type="project" value="TreeGrafter"/>
</dbReference>
<evidence type="ECO:0000256" key="4">
    <source>
        <dbReference type="ARBA" id="ARBA00022989"/>
    </source>
</evidence>
<keyword evidence="6 10" id="KW-0472">Membrane</keyword>
<dbReference type="OMA" id="YNDECEA"/>
<keyword evidence="8" id="KW-0807">Transducer</keyword>
<evidence type="ECO:0000256" key="11">
    <source>
        <dbReference type="SAM" id="SignalP"/>
    </source>
</evidence>
<feature type="coiled-coil region" evidence="9">
    <location>
        <begin position="189"/>
        <end position="216"/>
    </location>
</feature>
<dbReference type="Pfam" id="PF00001">
    <property type="entry name" value="7tm_1"/>
    <property type="match status" value="1"/>
</dbReference>
<organism evidence="13 14">
    <name type="scientific">Zootermopsis nevadensis</name>
    <name type="common">Dampwood termite</name>
    <dbReference type="NCBI Taxonomy" id="136037"/>
    <lineage>
        <taxon>Eukaryota</taxon>
        <taxon>Metazoa</taxon>
        <taxon>Ecdysozoa</taxon>
        <taxon>Arthropoda</taxon>
        <taxon>Hexapoda</taxon>
        <taxon>Insecta</taxon>
        <taxon>Pterygota</taxon>
        <taxon>Neoptera</taxon>
        <taxon>Polyneoptera</taxon>
        <taxon>Dictyoptera</taxon>
        <taxon>Blattodea</taxon>
        <taxon>Blattoidea</taxon>
        <taxon>Termitoidae</taxon>
        <taxon>Termopsidae</taxon>
        <taxon>Zootermopsis</taxon>
    </lineage>
</organism>
<dbReference type="Gene3D" id="1.20.1070.10">
    <property type="entry name" value="Rhodopsin 7-helix transmembrane proteins"/>
    <property type="match status" value="1"/>
</dbReference>
<dbReference type="PANTHER" id="PTHR45695:SF9">
    <property type="entry name" value="LEUCOKININ RECEPTOR"/>
    <property type="match status" value="1"/>
</dbReference>
<keyword evidence="7 13" id="KW-0675">Receptor</keyword>
<feature type="chain" id="PRO_5001645406" evidence="11">
    <location>
        <begin position="19"/>
        <end position="512"/>
    </location>
</feature>
<accession>A0A067RSG5</accession>
<dbReference type="InParanoid" id="A0A067RSG5"/>
<feature type="transmembrane region" description="Helical" evidence="10">
    <location>
        <begin position="379"/>
        <end position="401"/>
    </location>
</feature>
<comment type="similarity">
    <text evidence="2">Belongs to the G-protein coupled receptor 1 family.</text>
</comment>
<keyword evidence="3 10" id="KW-0812">Transmembrane</keyword>
<proteinExistence type="inferred from homology"/>
<feature type="transmembrane region" description="Helical" evidence="10">
    <location>
        <begin position="260"/>
        <end position="279"/>
    </location>
</feature>
<evidence type="ECO:0000256" key="1">
    <source>
        <dbReference type="ARBA" id="ARBA00004141"/>
    </source>
</evidence>
<feature type="transmembrane region" description="Helical" evidence="10">
    <location>
        <begin position="435"/>
        <end position="457"/>
    </location>
</feature>
<gene>
    <name evidence="13" type="ORF">L798_01402</name>
</gene>
<evidence type="ECO:0000256" key="3">
    <source>
        <dbReference type="ARBA" id="ARBA00022692"/>
    </source>
</evidence>
<dbReference type="SUPFAM" id="SSF81321">
    <property type="entry name" value="Family A G protein-coupled receptor-like"/>
    <property type="match status" value="1"/>
</dbReference>
<dbReference type="InterPro" id="IPR017452">
    <property type="entry name" value="GPCR_Rhodpsn_7TM"/>
</dbReference>
<keyword evidence="9" id="KW-0175">Coiled coil</keyword>
<keyword evidence="11" id="KW-0732">Signal</keyword>
<protein>
    <submittedName>
        <fullName evidence="13">Bombesin receptor subtype-3</fullName>
    </submittedName>
</protein>
<dbReference type="EMBL" id="KK852492">
    <property type="protein sequence ID" value="KDR22754.1"/>
    <property type="molecule type" value="Genomic_DNA"/>
</dbReference>
<evidence type="ECO:0000256" key="2">
    <source>
        <dbReference type="ARBA" id="ARBA00010663"/>
    </source>
</evidence>
<evidence type="ECO:0000256" key="9">
    <source>
        <dbReference type="SAM" id="Coils"/>
    </source>
</evidence>
<evidence type="ECO:0000259" key="12">
    <source>
        <dbReference type="PROSITE" id="PS50262"/>
    </source>
</evidence>
<dbReference type="PANTHER" id="PTHR45695">
    <property type="entry name" value="LEUCOKININ RECEPTOR-RELATED"/>
    <property type="match status" value="1"/>
</dbReference>